<feature type="transmembrane region" description="Helical" evidence="6">
    <location>
        <begin position="208"/>
        <end position="229"/>
    </location>
</feature>
<evidence type="ECO:0000313" key="8">
    <source>
        <dbReference type="Proteomes" id="UP000256763"/>
    </source>
</evidence>
<comment type="subcellular location">
    <subcellularLocation>
        <location evidence="1">Cell membrane</location>
        <topology evidence="1">Multi-pass membrane protein</topology>
    </subcellularLocation>
</comment>
<keyword evidence="4 6" id="KW-1133">Transmembrane helix</keyword>
<comment type="caution">
    <text evidence="7">The sequence shown here is derived from an EMBL/GenBank/DDBJ whole genome shotgun (WGS) entry which is preliminary data.</text>
</comment>
<organism evidence="7 8">
    <name type="scientific">Alkalilimnicola ehrlichii</name>
    <dbReference type="NCBI Taxonomy" id="351052"/>
    <lineage>
        <taxon>Bacteria</taxon>
        <taxon>Pseudomonadati</taxon>
        <taxon>Pseudomonadota</taxon>
        <taxon>Gammaproteobacteria</taxon>
        <taxon>Chromatiales</taxon>
        <taxon>Ectothiorhodospiraceae</taxon>
        <taxon>Alkalilimnicola</taxon>
    </lineage>
</organism>
<reference evidence="8" key="1">
    <citation type="submission" date="2017-05" db="EMBL/GenBank/DDBJ databases">
        <authorList>
            <person name="Sharma S."/>
            <person name="Sidhu C."/>
            <person name="Pinnaka A.K."/>
        </authorList>
    </citation>
    <scope>NUCLEOTIDE SEQUENCE [LARGE SCALE GENOMIC DNA]</scope>
    <source>
        <strain evidence="8">AK93</strain>
    </source>
</reference>
<evidence type="ECO:0000256" key="4">
    <source>
        <dbReference type="ARBA" id="ARBA00022989"/>
    </source>
</evidence>
<feature type="transmembrane region" description="Helical" evidence="6">
    <location>
        <begin position="364"/>
        <end position="389"/>
    </location>
</feature>
<evidence type="ECO:0000256" key="3">
    <source>
        <dbReference type="ARBA" id="ARBA00022692"/>
    </source>
</evidence>
<proteinExistence type="predicted"/>
<dbReference type="GO" id="GO:0005886">
    <property type="term" value="C:plasma membrane"/>
    <property type="evidence" value="ECO:0007669"/>
    <property type="project" value="UniProtKB-SubCell"/>
</dbReference>
<gene>
    <name evidence="7" type="ORF">CAL65_07720</name>
</gene>
<protein>
    <submittedName>
        <fullName evidence="7">Uncharacterized protein</fullName>
    </submittedName>
</protein>
<sequence length="464" mass="50999">MKVTFLSELTEQTLLRKLQRLAKGDSLRARLLRGGAGSLIVKSLNAVIAFLLAITLARTLGAEGFGVYSFILTLITLLAIPAQVGVPQVVIRETAKAQSAQHWGRLRGLWKWANRYVLMFSLVLMACAIALLFLRPSWLYEDRWNALFAGMLLIPVIALANVRAGALRGLRHIVIGLLPEKIIKPALTLVLILLVSIFSYSHFPIEPWFALVLHMGAASLAFMFGAYMLRKNMPPSARQVAADLSARRDWRRAAAPLAMVAGFQLINSHLDILMVGYFRTDEEVGLYKVAVQFALLVIFGLRAIEQVIQPYYSAAYSRGDAAQLQKIATASARAMFFLGVVPTLVLLVFGSEILGVFFGNEYKAAYMALSILVIGQLVNAAFGSVVQLLNMTGNEKATLRGVFVAAICNIVLNILLVPSYGMEGAAFATAMTLFLWNFALYISVRKKLDIEPSIIGSRLSRKQC</sequence>
<accession>A0A3E0X081</accession>
<keyword evidence="2" id="KW-1003">Cell membrane</keyword>
<dbReference type="PANTHER" id="PTHR30250">
    <property type="entry name" value="PST FAMILY PREDICTED COLANIC ACID TRANSPORTER"/>
    <property type="match status" value="1"/>
</dbReference>
<keyword evidence="8" id="KW-1185">Reference proteome</keyword>
<name>A0A3E0X081_9GAMM</name>
<dbReference type="Proteomes" id="UP000256763">
    <property type="component" value="Unassembled WGS sequence"/>
</dbReference>
<feature type="transmembrane region" description="Helical" evidence="6">
    <location>
        <begin position="182"/>
        <end position="202"/>
    </location>
</feature>
<feature type="transmembrane region" description="Helical" evidence="6">
    <location>
        <begin position="334"/>
        <end position="358"/>
    </location>
</feature>
<feature type="transmembrane region" description="Helical" evidence="6">
    <location>
        <begin position="401"/>
        <end position="420"/>
    </location>
</feature>
<evidence type="ECO:0000256" key="5">
    <source>
        <dbReference type="ARBA" id="ARBA00023136"/>
    </source>
</evidence>
<dbReference type="CDD" id="cd13128">
    <property type="entry name" value="MATE_Wzx_like"/>
    <property type="match status" value="1"/>
</dbReference>
<evidence type="ECO:0000256" key="6">
    <source>
        <dbReference type="SAM" id="Phobius"/>
    </source>
</evidence>
<keyword evidence="5 6" id="KW-0472">Membrane</keyword>
<feature type="transmembrane region" description="Helical" evidence="6">
    <location>
        <begin position="146"/>
        <end position="170"/>
    </location>
</feature>
<dbReference type="InterPro" id="IPR002797">
    <property type="entry name" value="Polysacc_synth"/>
</dbReference>
<evidence type="ECO:0000256" key="1">
    <source>
        <dbReference type="ARBA" id="ARBA00004651"/>
    </source>
</evidence>
<feature type="transmembrane region" description="Helical" evidence="6">
    <location>
        <begin position="67"/>
        <end position="91"/>
    </location>
</feature>
<evidence type="ECO:0000313" key="7">
    <source>
        <dbReference type="EMBL" id="RFA37821.1"/>
    </source>
</evidence>
<dbReference type="EMBL" id="NFZW01000006">
    <property type="protein sequence ID" value="RFA37821.1"/>
    <property type="molecule type" value="Genomic_DNA"/>
</dbReference>
<dbReference type="Pfam" id="PF01943">
    <property type="entry name" value="Polysacc_synt"/>
    <property type="match status" value="1"/>
</dbReference>
<keyword evidence="3 6" id="KW-0812">Transmembrane</keyword>
<feature type="transmembrane region" description="Helical" evidence="6">
    <location>
        <begin position="426"/>
        <end position="444"/>
    </location>
</feature>
<evidence type="ECO:0000256" key="2">
    <source>
        <dbReference type="ARBA" id="ARBA00022475"/>
    </source>
</evidence>
<dbReference type="PANTHER" id="PTHR30250:SF11">
    <property type="entry name" value="O-ANTIGEN TRANSPORTER-RELATED"/>
    <property type="match status" value="1"/>
</dbReference>
<dbReference type="AlphaFoldDB" id="A0A3E0X081"/>
<feature type="transmembrane region" description="Helical" evidence="6">
    <location>
        <begin position="112"/>
        <end position="134"/>
    </location>
</feature>
<dbReference type="InterPro" id="IPR050833">
    <property type="entry name" value="Poly_Biosynth_Transport"/>
</dbReference>
<feature type="transmembrane region" description="Helical" evidence="6">
    <location>
        <begin position="39"/>
        <end position="61"/>
    </location>
</feature>